<evidence type="ECO:0000313" key="2">
    <source>
        <dbReference type="Proteomes" id="UP001164250"/>
    </source>
</evidence>
<organism evidence="1 2">
    <name type="scientific">Pistacia atlantica</name>
    <dbReference type="NCBI Taxonomy" id="434234"/>
    <lineage>
        <taxon>Eukaryota</taxon>
        <taxon>Viridiplantae</taxon>
        <taxon>Streptophyta</taxon>
        <taxon>Embryophyta</taxon>
        <taxon>Tracheophyta</taxon>
        <taxon>Spermatophyta</taxon>
        <taxon>Magnoliopsida</taxon>
        <taxon>eudicotyledons</taxon>
        <taxon>Gunneridae</taxon>
        <taxon>Pentapetalae</taxon>
        <taxon>rosids</taxon>
        <taxon>malvids</taxon>
        <taxon>Sapindales</taxon>
        <taxon>Anacardiaceae</taxon>
        <taxon>Pistacia</taxon>
    </lineage>
</organism>
<evidence type="ECO:0000313" key="1">
    <source>
        <dbReference type="EMBL" id="KAJ0103381.1"/>
    </source>
</evidence>
<name>A0ACC1BWM8_9ROSI</name>
<sequence>MSSGFHSQYIKTNSCIPIGKNYINGFHVGNVSANSPYVVFMLQATVFFVISRSIHYLLKPLKQPKIITDILAAILLGPSFLGCNRTLYDALFPHVELTNVNTEAMLGGIYFMFIEAVKLDTDTILRTAKYAWNISITCILFTFVVTYSLTSLLRDYFPGVTKQIMFINLCIILSLTFFPVVTNALAELKLLNSELGRLAISCAVLNEMATWVFLAMSMMWTGTIKQKIQSEVTLGALLLIAFFVIRPAIGFISRSIPEGKPVKEVYIVGFLILPLVMGLLTEINGMTPLPGALLVGLLIPPGPPLGSAIVEKSKMLASLFSLLYFKTCVRHAILLSLILNLRGINELLLALRWRRRELIDEATYTSLILSNTILISIVTPLIEIYYKPQETLETSEEYKPLAEALQAMPENVELRVLCGVHDEGNVHSIITLLKSLNPVEGSPITAYVLHLQELVGRAAPHFAPYKSQRKKLLKNSTDRIINAISNNFKSSSYVVNLETYAMICPYNVMHQSICSIAREKKIPLILLPFHRSVEVEEKTLRMRSLTKTMEQHSPCTVGIFVDRGLPFQLNTTRSFFHVACFFLCGPDDREAVALVSRMSDHPSVKITLFRIIFKPDHEKAENHNERMHDDSVLSNFLSKNANNNSVVLNKVLAYDTMEVIDAIRAAEFDYDLVVVGKQRVMGSQLDQEMTPWVEHKELGIIGDMLVSKDFCGGMMFVLVIQHSINVMDRNKSKISSFYSDKDDRDINDQGIEAGILLGPSALGHNKAILEKLFPKSHVITEFKLLNTELGQLTISCSILNEIAAYFIIALSLCSTGTIKDKIESTACFCAVLCIAIFSIRPLILWIIKNVPEEKPVDEIVIVGLLILPFAYGFLSDMLGMTFWLGVILVGLVIPPGLPLGSALVERFENINSSIFLPFLYLSLGQLTNICSIRDGKGFRAIVFILLAPVLGKMLGSLFSLFYFKTSTRNAVLLSLLLNFRGVLDFIMAQRFRRNELMDEATYTAFILTNIFVAATIGPLINIFYKPQMNLEERALCEPRMITLQAMPVNAELRILCGVHCEENVPGIITLLKAFTTPTETSQIRAHIVHLQELVGRRTPLLAAYNHRKRRILFPNSTDRIMRKVSNNIETSAVSLFAYTMIAPYKIMHQTICSLVQDQSIALILLPFSKNQLLHGRMTNFNNLNNNIQGYSPSTVGIFVDRGLTDHLKSKQMDYHVGAFFLGGPDDREAMALVSRMSEKPNFRITLHRIIFKIDYEKEENQSEKNLDDSVIKRFLSKNKNNAGVRFDEIDADSTARAIDSMRSIQKDYDLVIVGKRRIEGSQLKQDMKPWLEYEELGEMGDFLASKDFCQGTMFVLVIHCVGITRTIVASPVKVKGNTDEVRIDVGRITTVS</sequence>
<protein>
    <submittedName>
        <fullName evidence="1">Uncharacterized protein</fullName>
    </submittedName>
</protein>
<dbReference type="EMBL" id="CM047899">
    <property type="protein sequence ID" value="KAJ0103381.1"/>
    <property type="molecule type" value="Genomic_DNA"/>
</dbReference>
<comment type="caution">
    <text evidence="1">The sequence shown here is derived from an EMBL/GenBank/DDBJ whole genome shotgun (WGS) entry which is preliminary data.</text>
</comment>
<accession>A0ACC1BWM8</accession>
<keyword evidence="2" id="KW-1185">Reference proteome</keyword>
<dbReference type="Proteomes" id="UP001164250">
    <property type="component" value="Chromosome 3"/>
</dbReference>
<gene>
    <name evidence="1" type="ORF">Patl1_06686</name>
</gene>
<proteinExistence type="predicted"/>
<reference evidence="2" key="1">
    <citation type="journal article" date="2023" name="G3 (Bethesda)">
        <title>Genome assembly and association tests identify interacting loci associated with vigor, precocity, and sex in interspecific pistachio rootstocks.</title>
        <authorList>
            <person name="Palmer W."/>
            <person name="Jacygrad E."/>
            <person name="Sagayaradj S."/>
            <person name="Cavanaugh K."/>
            <person name="Han R."/>
            <person name="Bertier L."/>
            <person name="Beede B."/>
            <person name="Kafkas S."/>
            <person name="Golino D."/>
            <person name="Preece J."/>
            <person name="Michelmore R."/>
        </authorList>
    </citation>
    <scope>NUCLEOTIDE SEQUENCE [LARGE SCALE GENOMIC DNA]</scope>
</reference>